<sequence length="258" mass="27055">MALFAEVRDVPSAAPPLVMLHGFGGVAELWAPIIEGLDRRQPIIAYDLPGHGRSLGAAGAGHAGDMAKAILADLDQRGVERCHVVGHSMGGAIAALLAIRAPERVASLTMLAPGGFGPAINHRALKRFAEAKTVEELRIAIEPLCGFNGSVPDAALAAMADMRQSPDALSSLQHILKSFLSEKDGKVVQGALPLSMFIDLAMPIRLVWGLEDMILPVTQADQLPVQVTLTKIAGVGHMLIDEAPAAVLSAINANLLRA</sequence>
<dbReference type="Proteomes" id="UP000308530">
    <property type="component" value="Chromosome"/>
</dbReference>
<dbReference type="GO" id="GO:0016787">
    <property type="term" value="F:hydrolase activity"/>
    <property type="evidence" value="ECO:0007669"/>
    <property type="project" value="UniProtKB-KW"/>
</dbReference>
<dbReference type="RefSeq" id="WP_138286670.1">
    <property type="nucleotide sequence ID" value="NZ_CP058350.1"/>
</dbReference>
<dbReference type="Gene3D" id="3.40.50.1820">
    <property type="entry name" value="alpha/beta hydrolase"/>
    <property type="match status" value="1"/>
</dbReference>
<reference evidence="2 3" key="1">
    <citation type="submission" date="2020-06" db="EMBL/GenBank/DDBJ databases">
        <title>Genome sequence of Rhizobium sp strain ADMK78.</title>
        <authorList>
            <person name="Rahi P."/>
        </authorList>
    </citation>
    <scope>NUCLEOTIDE SEQUENCE [LARGE SCALE GENOMIC DNA]</scope>
    <source>
        <strain evidence="2 3">ADMK78</strain>
    </source>
</reference>
<evidence type="ECO:0000259" key="1">
    <source>
        <dbReference type="Pfam" id="PF00561"/>
    </source>
</evidence>
<dbReference type="InterPro" id="IPR050266">
    <property type="entry name" value="AB_hydrolase_sf"/>
</dbReference>
<evidence type="ECO:0000313" key="3">
    <source>
        <dbReference type="Proteomes" id="UP000308530"/>
    </source>
</evidence>
<dbReference type="PANTHER" id="PTHR43798:SF5">
    <property type="entry name" value="MONOACYLGLYCEROL LIPASE ABHD6"/>
    <property type="match status" value="1"/>
</dbReference>
<organism evidence="2 3">
    <name type="scientific">Peteryoungia desertarenae</name>
    <dbReference type="NCBI Taxonomy" id="1813451"/>
    <lineage>
        <taxon>Bacteria</taxon>
        <taxon>Pseudomonadati</taxon>
        <taxon>Pseudomonadota</taxon>
        <taxon>Alphaproteobacteria</taxon>
        <taxon>Hyphomicrobiales</taxon>
        <taxon>Rhizobiaceae</taxon>
        <taxon>Peteryoungia</taxon>
    </lineage>
</organism>
<dbReference type="SUPFAM" id="SSF53474">
    <property type="entry name" value="alpha/beta-Hydrolases"/>
    <property type="match status" value="1"/>
</dbReference>
<gene>
    <name evidence="2" type="ORF">FE840_016465</name>
</gene>
<protein>
    <submittedName>
        <fullName evidence="2">Alpha/beta fold hydrolase</fullName>
    </submittedName>
</protein>
<dbReference type="EMBL" id="CP058350">
    <property type="protein sequence ID" value="QLF71013.1"/>
    <property type="molecule type" value="Genomic_DNA"/>
</dbReference>
<name>A0ABX6QR40_9HYPH</name>
<feature type="domain" description="AB hydrolase-1" evidence="1">
    <location>
        <begin position="15"/>
        <end position="244"/>
    </location>
</feature>
<keyword evidence="3" id="KW-1185">Reference proteome</keyword>
<dbReference type="PANTHER" id="PTHR43798">
    <property type="entry name" value="MONOACYLGLYCEROL LIPASE"/>
    <property type="match status" value="1"/>
</dbReference>
<proteinExistence type="predicted"/>
<dbReference type="InterPro" id="IPR000073">
    <property type="entry name" value="AB_hydrolase_1"/>
</dbReference>
<accession>A0ABX6QR40</accession>
<keyword evidence="2" id="KW-0378">Hydrolase</keyword>
<evidence type="ECO:0000313" key="2">
    <source>
        <dbReference type="EMBL" id="QLF71013.1"/>
    </source>
</evidence>
<dbReference type="PRINTS" id="PR00111">
    <property type="entry name" value="ABHYDROLASE"/>
</dbReference>
<dbReference type="InterPro" id="IPR029058">
    <property type="entry name" value="AB_hydrolase_fold"/>
</dbReference>
<dbReference type="Pfam" id="PF00561">
    <property type="entry name" value="Abhydrolase_1"/>
    <property type="match status" value="1"/>
</dbReference>